<feature type="compositionally biased region" description="Pro residues" evidence="1">
    <location>
        <begin position="177"/>
        <end position="189"/>
    </location>
</feature>
<dbReference type="AlphaFoldDB" id="A0A0D2NW23"/>
<reference evidence="3" key="1">
    <citation type="submission" date="2014-04" db="EMBL/GenBank/DDBJ databases">
        <title>Evolutionary Origins and Diversification of the Mycorrhizal Mutualists.</title>
        <authorList>
            <consortium name="DOE Joint Genome Institute"/>
            <consortium name="Mycorrhizal Genomics Consortium"/>
            <person name="Kohler A."/>
            <person name="Kuo A."/>
            <person name="Nagy L.G."/>
            <person name="Floudas D."/>
            <person name="Copeland A."/>
            <person name="Barry K.W."/>
            <person name="Cichocki N."/>
            <person name="Veneault-Fourrey C."/>
            <person name="LaButti K."/>
            <person name="Lindquist E.A."/>
            <person name="Lipzen A."/>
            <person name="Lundell T."/>
            <person name="Morin E."/>
            <person name="Murat C."/>
            <person name="Riley R."/>
            <person name="Ohm R."/>
            <person name="Sun H."/>
            <person name="Tunlid A."/>
            <person name="Henrissat B."/>
            <person name="Grigoriev I.V."/>
            <person name="Hibbett D.S."/>
            <person name="Martin F."/>
        </authorList>
    </citation>
    <scope>NUCLEOTIDE SEQUENCE [LARGE SCALE GENOMIC DNA]</scope>
    <source>
        <strain evidence="3">FD-334 SS-4</strain>
    </source>
</reference>
<proteinExistence type="predicted"/>
<protein>
    <submittedName>
        <fullName evidence="2">Uncharacterized protein</fullName>
    </submittedName>
</protein>
<dbReference type="Proteomes" id="UP000054270">
    <property type="component" value="Unassembled WGS sequence"/>
</dbReference>
<feature type="compositionally biased region" description="Basic residues" evidence="1">
    <location>
        <begin position="147"/>
        <end position="156"/>
    </location>
</feature>
<sequence length="207" mass="22911">MACRVCCTCSPRRRLRCRLRQHSGLDSSPQHHPLPRSPAPSLAGPRSARRLGQDEQPAVVALTHSLAAPIRAAAVCSPLTRRFAAECEELRQAHQAVPVPAHLRQLSTRCIPAVAPGTPQQHRRRRAAVTAADSHSRLHSGEPAQARSHHRYRHLQAARGQRLPQRLPGHIRHLPRTPLPPSSSPPSPTPATTHVYSRSPYRRRGRT</sequence>
<dbReference type="EMBL" id="KN817942">
    <property type="protein sequence ID" value="KJA12740.1"/>
    <property type="molecule type" value="Genomic_DNA"/>
</dbReference>
<evidence type="ECO:0000313" key="3">
    <source>
        <dbReference type="Proteomes" id="UP000054270"/>
    </source>
</evidence>
<keyword evidence="3" id="KW-1185">Reference proteome</keyword>
<name>A0A0D2NW23_HYPSF</name>
<feature type="region of interest" description="Disordered" evidence="1">
    <location>
        <begin position="114"/>
        <end position="207"/>
    </location>
</feature>
<evidence type="ECO:0000256" key="1">
    <source>
        <dbReference type="SAM" id="MobiDB-lite"/>
    </source>
</evidence>
<organism evidence="2 3">
    <name type="scientific">Hypholoma sublateritium (strain FD-334 SS-4)</name>
    <dbReference type="NCBI Taxonomy" id="945553"/>
    <lineage>
        <taxon>Eukaryota</taxon>
        <taxon>Fungi</taxon>
        <taxon>Dikarya</taxon>
        <taxon>Basidiomycota</taxon>
        <taxon>Agaricomycotina</taxon>
        <taxon>Agaricomycetes</taxon>
        <taxon>Agaricomycetidae</taxon>
        <taxon>Agaricales</taxon>
        <taxon>Agaricineae</taxon>
        <taxon>Strophariaceae</taxon>
        <taxon>Hypholoma</taxon>
    </lineage>
</organism>
<gene>
    <name evidence="2" type="ORF">HYPSUDRAFT_210170</name>
</gene>
<accession>A0A0D2NW23</accession>
<feature type="region of interest" description="Disordered" evidence="1">
    <location>
        <begin position="23"/>
        <end position="53"/>
    </location>
</feature>
<evidence type="ECO:0000313" key="2">
    <source>
        <dbReference type="EMBL" id="KJA12740.1"/>
    </source>
</evidence>